<proteinExistence type="predicted"/>
<evidence type="ECO:0000313" key="2">
    <source>
        <dbReference type="Proteomes" id="UP001596220"/>
    </source>
</evidence>
<keyword evidence="2" id="KW-1185">Reference proteome</keyword>
<reference evidence="2" key="1">
    <citation type="journal article" date="2019" name="Int. J. Syst. Evol. Microbiol.">
        <title>The Global Catalogue of Microorganisms (GCM) 10K type strain sequencing project: providing services to taxonomists for standard genome sequencing and annotation.</title>
        <authorList>
            <consortium name="The Broad Institute Genomics Platform"/>
            <consortium name="The Broad Institute Genome Sequencing Center for Infectious Disease"/>
            <person name="Wu L."/>
            <person name="Ma J."/>
        </authorList>
    </citation>
    <scope>NUCLEOTIDE SEQUENCE [LARGE SCALE GENOMIC DNA]</scope>
    <source>
        <strain evidence="2">CGMCC 4.7246</strain>
    </source>
</reference>
<evidence type="ECO:0000313" key="1">
    <source>
        <dbReference type="EMBL" id="MFC6090990.1"/>
    </source>
</evidence>
<gene>
    <name evidence="1" type="ORF">ACFP3R_17055</name>
</gene>
<dbReference type="EMBL" id="JBHSQO010000015">
    <property type="protein sequence ID" value="MFC6090990.1"/>
    <property type="molecule type" value="Genomic_DNA"/>
</dbReference>
<dbReference type="InterPro" id="IPR029069">
    <property type="entry name" value="HotDog_dom_sf"/>
</dbReference>
<accession>A0ABW1P6L3</accession>
<dbReference type="Gene3D" id="3.10.129.10">
    <property type="entry name" value="Hotdog Thioesterase"/>
    <property type="match status" value="1"/>
</dbReference>
<dbReference type="Proteomes" id="UP001596220">
    <property type="component" value="Unassembled WGS sequence"/>
</dbReference>
<sequence length="223" mass="23025">MIAESGVVVPARFSGAPDTAHGGYTCGVLASSVGPVDGTPVVSLLLPVPLEQPLHLEISPDQAVLVFGEQVVATMVASPDPVPVLPPVGVLEAERAAESFAGFDAHPSPTCFACGHDRLDGLMLAPGLVGENEVACTWTPVETSPEVLWAALDCPASWATDEPMTLTRMAADLVSPPVPGERHVVVARQVRRVGPVAATVTSIYGPGDVLVATATAQWTVPEL</sequence>
<protein>
    <recommendedName>
        <fullName evidence="3">Thioesterase superfamily protein</fullName>
    </recommendedName>
</protein>
<comment type="caution">
    <text evidence="1">The sequence shown here is derived from an EMBL/GenBank/DDBJ whole genome shotgun (WGS) entry which is preliminary data.</text>
</comment>
<dbReference type="RefSeq" id="WP_380637193.1">
    <property type="nucleotide sequence ID" value="NZ_JBHSQO010000015.1"/>
</dbReference>
<name>A0ABW1P6L3_9PSEU</name>
<dbReference type="SUPFAM" id="SSF54637">
    <property type="entry name" value="Thioesterase/thiol ester dehydrase-isomerase"/>
    <property type="match status" value="1"/>
</dbReference>
<organism evidence="1 2">
    <name type="scientific">Saccharothrix lopnurensis</name>
    <dbReference type="NCBI Taxonomy" id="1670621"/>
    <lineage>
        <taxon>Bacteria</taxon>
        <taxon>Bacillati</taxon>
        <taxon>Actinomycetota</taxon>
        <taxon>Actinomycetes</taxon>
        <taxon>Pseudonocardiales</taxon>
        <taxon>Pseudonocardiaceae</taxon>
        <taxon>Saccharothrix</taxon>
    </lineage>
</organism>
<evidence type="ECO:0008006" key="3">
    <source>
        <dbReference type="Google" id="ProtNLM"/>
    </source>
</evidence>